<feature type="transmembrane region" description="Helical" evidence="8">
    <location>
        <begin position="48"/>
        <end position="74"/>
    </location>
</feature>
<keyword evidence="3" id="KW-0645">Protease</keyword>
<evidence type="ECO:0000256" key="7">
    <source>
        <dbReference type="ARBA" id="ARBA00023136"/>
    </source>
</evidence>
<dbReference type="GO" id="GO:0008233">
    <property type="term" value="F:peptidase activity"/>
    <property type="evidence" value="ECO:0007669"/>
    <property type="project" value="UniProtKB-KW"/>
</dbReference>
<evidence type="ECO:0000256" key="6">
    <source>
        <dbReference type="ARBA" id="ARBA00022989"/>
    </source>
</evidence>
<keyword evidence="7 8" id="KW-0472">Membrane</keyword>
<reference evidence="10" key="3">
    <citation type="submission" date="2021-05" db="EMBL/GenBank/DDBJ databases">
        <title>Protein family content uncovers lineage relationships and bacterial pathway maintenance mechanisms in DPANN archaea.</title>
        <authorList>
            <person name="Castelle C.J."/>
            <person name="Meheust R."/>
            <person name="Jaffe A.L."/>
            <person name="Seitz K."/>
            <person name="Gong X."/>
            <person name="Baker B.J."/>
            <person name="Banfield J.F."/>
        </authorList>
    </citation>
    <scope>NUCLEOTIDE SEQUENCE</scope>
    <source>
        <strain evidence="10">RIFCSPHIGHO2_01_FULL_GW2011_AR10_43_9</strain>
    </source>
</reference>
<organism evidence="9 11">
    <name type="scientific">Candidatus Iainarchaeum sp</name>
    <dbReference type="NCBI Taxonomy" id="3101447"/>
    <lineage>
        <taxon>Archaea</taxon>
        <taxon>Candidatus Iainarchaeota</taxon>
        <taxon>Candidatus Iainarchaeia</taxon>
        <taxon>Candidatus Iainarchaeales</taxon>
        <taxon>Candidatus Iainarchaeaceae</taxon>
        <taxon>Candidatus Iainarchaeum</taxon>
    </lineage>
</organism>
<sequence length="185" mass="20696">MHKKFEFLSKTFSEKEILKAGKFLLGLAAYFIALSFLVSLVPLELVEFFFASVSLFFLGFFGFSGELVFTEPVIMQLQGLEQGIAITYLCTGLLELVLLVSAVASSFGIEWKKRIIGVIAGAIALVAFNVFRIVSSILIILWFGLEAGGFSHDLLFRVFLFATVAGYYFVWFNWATRLKKLNSTL</sequence>
<dbReference type="NCBIfam" id="TIGR04178">
    <property type="entry name" value="exo_archaeo"/>
    <property type="match status" value="1"/>
</dbReference>
<evidence type="ECO:0000313" key="10">
    <source>
        <dbReference type="EMBL" id="MBS3059424.1"/>
    </source>
</evidence>
<comment type="caution">
    <text evidence="9">The sequence shown here is derived from an EMBL/GenBank/DDBJ whole genome shotgun (WGS) entry which is preliminary data.</text>
</comment>
<dbReference type="Proteomes" id="UP000577419">
    <property type="component" value="Unassembled WGS sequence"/>
</dbReference>
<evidence type="ECO:0000313" key="11">
    <source>
        <dbReference type="Proteomes" id="UP000577419"/>
    </source>
</evidence>
<protein>
    <submittedName>
        <fullName evidence="9">Exosortase/archaeosortase family protein</fullName>
    </submittedName>
</protein>
<evidence type="ECO:0000256" key="2">
    <source>
        <dbReference type="ARBA" id="ARBA00022475"/>
    </source>
</evidence>
<feature type="transmembrane region" description="Helical" evidence="8">
    <location>
        <begin position="21"/>
        <end position="42"/>
    </location>
</feature>
<evidence type="ECO:0000256" key="8">
    <source>
        <dbReference type="SAM" id="Phobius"/>
    </source>
</evidence>
<gene>
    <name evidence="9" type="ORF">HA237_06710</name>
    <name evidence="10" type="ORF">J4224_03295</name>
</gene>
<accession>A0A7J4J1C0</accession>
<dbReference type="GO" id="GO:0006508">
    <property type="term" value="P:proteolysis"/>
    <property type="evidence" value="ECO:0007669"/>
    <property type="project" value="UniProtKB-KW"/>
</dbReference>
<name>A0A7J4J1C0_9ARCH</name>
<feature type="transmembrane region" description="Helical" evidence="8">
    <location>
        <begin position="115"/>
        <end position="142"/>
    </location>
</feature>
<dbReference type="InterPro" id="IPR026392">
    <property type="entry name" value="Exo/Archaeosortase_dom"/>
</dbReference>
<evidence type="ECO:0000256" key="5">
    <source>
        <dbReference type="ARBA" id="ARBA00022801"/>
    </source>
</evidence>
<dbReference type="Pfam" id="PF09721">
    <property type="entry name" value="Exosortase_EpsH"/>
    <property type="match status" value="1"/>
</dbReference>
<evidence type="ECO:0000256" key="4">
    <source>
        <dbReference type="ARBA" id="ARBA00022692"/>
    </source>
</evidence>
<feature type="transmembrane region" description="Helical" evidence="8">
    <location>
        <begin position="86"/>
        <end position="109"/>
    </location>
</feature>
<dbReference type="AlphaFoldDB" id="A0A7J4J1C0"/>
<dbReference type="EMBL" id="DUFG01000035">
    <property type="protein sequence ID" value="HIH09016.1"/>
    <property type="molecule type" value="Genomic_DNA"/>
</dbReference>
<evidence type="ECO:0000313" key="9">
    <source>
        <dbReference type="EMBL" id="HIH09016.1"/>
    </source>
</evidence>
<reference evidence="10" key="2">
    <citation type="submission" date="2021-03" db="EMBL/GenBank/DDBJ databases">
        <authorList>
            <person name="Jaffe A."/>
        </authorList>
    </citation>
    <scope>NUCLEOTIDE SEQUENCE</scope>
    <source>
        <strain evidence="10">RIFCSPHIGHO2_01_FULL_GW2011_AR10_43_9</strain>
    </source>
</reference>
<keyword evidence="2" id="KW-1003">Cell membrane</keyword>
<keyword evidence="4 8" id="KW-0812">Transmembrane</keyword>
<keyword evidence="6 8" id="KW-1133">Transmembrane helix</keyword>
<evidence type="ECO:0000256" key="1">
    <source>
        <dbReference type="ARBA" id="ARBA00004651"/>
    </source>
</evidence>
<dbReference type="InterPro" id="IPR019127">
    <property type="entry name" value="Exosortase"/>
</dbReference>
<dbReference type="EMBL" id="JAGVWF010000044">
    <property type="protein sequence ID" value="MBS3059424.1"/>
    <property type="molecule type" value="Genomic_DNA"/>
</dbReference>
<dbReference type="GO" id="GO:0005886">
    <property type="term" value="C:plasma membrane"/>
    <property type="evidence" value="ECO:0007669"/>
    <property type="project" value="UniProtKB-SubCell"/>
</dbReference>
<feature type="transmembrane region" description="Helical" evidence="8">
    <location>
        <begin position="154"/>
        <end position="174"/>
    </location>
</feature>
<dbReference type="Proteomes" id="UP000683213">
    <property type="component" value="Unassembled WGS sequence"/>
</dbReference>
<evidence type="ECO:0000256" key="3">
    <source>
        <dbReference type="ARBA" id="ARBA00022670"/>
    </source>
</evidence>
<reference evidence="11" key="1">
    <citation type="journal article" date="2020" name="bioRxiv">
        <title>A rank-normalized archaeal taxonomy based on genome phylogeny resolves widespread incomplete and uneven classifications.</title>
        <authorList>
            <person name="Rinke C."/>
            <person name="Chuvochina M."/>
            <person name="Mussig A.J."/>
            <person name="Chaumeil P.-A."/>
            <person name="Waite D.W."/>
            <person name="Whitman W.B."/>
            <person name="Parks D.H."/>
            <person name="Hugenholtz P."/>
        </authorList>
    </citation>
    <scope>NUCLEOTIDE SEQUENCE [LARGE SCALE GENOMIC DNA]</scope>
</reference>
<keyword evidence="5" id="KW-0378">Hydrolase</keyword>
<proteinExistence type="predicted"/>
<comment type="subcellular location">
    <subcellularLocation>
        <location evidence="1">Cell membrane</location>
        <topology evidence="1">Multi-pass membrane protein</topology>
    </subcellularLocation>
</comment>